<keyword evidence="3" id="KW-0808">Transferase</keyword>
<proteinExistence type="predicted"/>
<dbReference type="GO" id="GO:0004674">
    <property type="term" value="F:protein serine/threonine kinase activity"/>
    <property type="evidence" value="ECO:0007669"/>
    <property type="project" value="UniProtKB-KW"/>
</dbReference>
<dbReference type="HOGENOM" id="CLU_765040_0_0_1"/>
<dbReference type="EMBL" id="CH408033">
    <property type="protein sequence ID" value="EAQ85680.1"/>
    <property type="molecule type" value="Genomic_DNA"/>
</dbReference>
<dbReference type="Proteomes" id="UP000001056">
    <property type="component" value="Unassembled WGS sequence"/>
</dbReference>
<dbReference type="PANTHER" id="PTHR47634:SF9">
    <property type="entry name" value="PROTEIN KINASE DOMAIN-CONTAINING PROTEIN-RELATED"/>
    <property type="match status" value="1"/>
</dbReference>
<evidence type="ECO:0000256" key="5">
    <source>
        <dbReference type="ARBA" id="ARBA00022777"/>
    </source>
</evidence>
<dbReference type="InterPro" id="IPR051334">
    <property type="entry name" value="SRPK"/>
</dbReference>
<organism evidence="10 11">
    <name type="scientific">Chaetomium globosum (strain ATCC 6205 / CBS 148.51 / DSM 1962 / NBRC 6347 / NRRL 1970)</name>
    <name type="common">Soil fungus</name>
    <dbReference type="NCBI Taxonomy" id="306901"/>
    <lineage>
        <taxon>Eukaryota</taxon>
        <taxon>Fungi</taxon>
        <taxon>Dikarya</taxon>
        <taxon>Ascomycota</taxon>
        <taxon>Pezizomycotina</taxon>
        <taxon>Sordariomycetes</taxon>
        <taxon>Sordariomycetidae</taxon>
        <taxon>Sordariales</taxon>
        <taxon>Chaetomiaceae</taxon>
        <taxon>Chaetomium</taxon>
    </lineage>
</organism>
<keyword evidence="2" id="KW-0723">Serine/threonine-protein kinase</keyword>
<dbReference type="GO" id="GO:0000245">
    <property type="term" value="P:spliceosomal complex assembly"/>
    <property type="evidence" value="ECO:0007669"/>
    <property type="project" value="TreeGrafter"/>
</dbReference>
<keyword evidence="6" id="KW-0067">ATP-binding</keyword>
<dbReference type="RefSeq" id="XP_001224589.1">
    <property type="nucleotide sequence ID" value="XM_001224588.1"/>
</dbReference>
<dbReference type="SUPFAM" id="SSF56112">
    <property type="entry name" value="Protein kinase-like (PK-like)"/>
    <property type="match status" value="1"/>
</dbReference>
<gene>
    <name evidence="10" type="ORF">CHGG_06933</name>
</gene>
<comment type="catalytic activity">
    <reaction evidence="8">
        <text>L-seryl-[protein] + ATP = O-phospho-L-seryl-[protein] + ADP + H(+)</text>
        <dbReference type="Rhea" id="RHEA:17989"/>
        <dbReference type="Rhea" id="RHEA-COMP:9863"/>
        <dbReference type="Rhea" id="RHEA-COMP:11604"/>
        <dbReference type="ChEBI" id="CHEBI:15378"/>
        <dbReference type="ChEBI" id="CHEBI:29999"/>
        <dbReference type="ChEBI" id="CHEBI:30616"/>
        <dbReference type="ChEBI" id="CHEBI:83421"/>
        <dbReference type="ChEBI" id="CHEBI:456216"/>
        <dbReference type="EC" id="2.7.11.1"/>
    </reaction>
</comment>
<reference evidence="11" key="1">
    <citation type="journal article" date="2015" name="Genome Announc.">
        <title>Draft genome sequence of the cellulolytic fungus Chaetomium globosum.</title>
        <authorList>
            <person name="Cuomo C.A."/>
            <person name="Untereiner W.A."/>
            <person name="Ma L.-J."/>
            <person name="Grabherr M."/>
            <person name="Birren B.W."/>
        </authorList>
    </citation>
    <scope>NUCLEOTIDE SEQUENCE [LARGE SCALE GENOMIC DNA]</scope>
    <source>
        <strain evidence="11">ATCC 6205 / CBS 148.51 / DSM 1962 / NBRC 6347 / NRRL 1970</strain>
    </source>
</reference>
<dbReference type="Gene3D" id="3.30.200.20">
    <property type="entry name" value="Phosphorylase Kinase, domain 1"/>
    <property type="match status" value="1"/>
</dbReference>
<feature type="compositionally biased region" description="Low complexity" evidence="9">
    <location>
        <begin position="239"/>
        <end position="250"/>
    </location>
</feature>
<evidence type="ECO:0000256" key="4">
    <source>
        <dbReference type="ARBA" id="ARBA00022741"/>
    </source>
</evidence>
<evidence type="ECO:0000256" key="8">
    <source>
        <dbReference type="ARBA" id="ARBA00048679"/>
    </source>
</evidence>
<accession>Q2GYM1</accession>
<dbReference type="InParanoid" id="Q2GYM1"/>
<name>Q2GYM1_CHAGB</name>
<protein>
    <recommendedName>
        <fullName evidence="1">non-specific serine/threonine protein kinase</fullName>
        <ecNumber evidence="1">2.7.11.1</ecNumber>
    </recommendedName>
</protein>
<feature type="compositionally biased region" description="Low complexity" evidence="9">
    <location>
        <begin position="273"/>
        <end position="290"/>
    </location>
</feature>
<evidence type="ECO:0000256" key="7">
    <source>
        <dbReference type="ARBA" id="ARBA00047899"/>
    </source>
</evidence>
<dbReference type="Gene3D" id="1.10.510.10">
    <property type="entry name" value="Transferase(Phosphotransferase) domain 1"/>
    <property type="match status" value="1"/>
</dbReference>
<keyword evidence="4" id="KW-0547">Nucleotide-binding</keyword>
<evidence type="ECO:0000256" key="3">
    <source>
        <dbReference type="ARBA" id="ARBA00022679"/>
    </source>
</evidence>
<comment type="catalytic activity">
    <reaction evidence="7">
        <text>L-threonyl-[protein] + ATP = O-phospho-L-threonyl-[protein] + ADP + H(+)</text>
        <dbReference type="Rhea" id="RHEA:46608"/>
        <dbReference type="Rhea" id="RHEA-COMP:11060"/>
        <dbReference type="Rhea" id="RHEA-COMP:11605"/>
        <dbReference type="ChEBI" id="CHEBI:15378"/>
        <dbReference type="ChEBI" id="CHEBI:30013"/>
        <dbReference type="ChEBI" id="CHEBI:30616"/>
        <dbReference type="ChEBI" id="CHEBI:61977"/>
        <dbReference type="ChEBI" id="CHEBI:456216"/>
        <dbReference type="EC" id="2.7.11.1"/>
    </reaction>
</comment>
<dbReference type="OrthoDB" id="5979581at2759"/>
<dbReference type="InterPro" id="IPR011009">
    <property type="entry name" value="Kinase-like_dom_sf"/>
</dbReference>
<dbReference type="VEuPathDB" id="FungiDB:CHGG_06933"/>
<dbReference type="PANTHER" id="PTHR47634">
    <property type="entry name" value="PROTEIN KINASE DOMAIN-CONTAINING PROTEIN-RELATED"/>
    <property type="match status" value="1"/>
</dbReference>
<evidence type="ECO:0000313" key="11">
    <source>
        <dbReference type="Proteomes" id="UP000001056"/>
    </source>
</evidence>
<evidence type="ECO:0000256" key="1">
    <source>
        <dbReference type="ARBA" id="ARBA00012513"/>
    </source>
</evidence>
<dbReference type="eggNOG" id="KOG1290">
    <property type="taxonomic scope" value="Eukaryota"/>
</dbReference>
<dbReference type="GeneID" id="4394217"/>
<dbReference type="GO" id="GO:0005524">
    <property type="term" value="F:ATP binding"/>
    <property type="evidence" value="ECO:0007669"/>
    <property type="project" value="UniProtKB-KW"/>
</dbReference>
<dbReference type="EC" id="2.7.11.1" evidence="1"/>
<evidence type="ECO:0000256" key="9">
    <source>
        <dbReference type="SAM" id="MobiDB-lite"/>
    </source>
</evidence>
<sequence length="362" mass="39624">MYEPANGYRPGGFHPVLIGDVLNGHFKVANKLGFSTKATVGLCRDLASGEWRAIKIYAAESSHENLASAKAQATLHLTASLEHFWVVGPNGRHLCAVQRLVGPSIALAPYHYGERPLFLGDLCRQMATAVSSFHKQGLYHGRLHPDNIRFVVDDTIHELTEEKMNRVIDYPYTSEGSADLINKDANLSLSANVPKYLVSPAALDFSGSRLSDSDDDDYRGPYVTPFIALADLDACTQHPPNNNTTTTTPTTPAPPFKPTLHPSSYTPPETWATTLSPNPLLTTSTDTHPTTPSPPPSPPPPNIWALAVGMYATVCATEVVRRRRRARDFLRDGLLGQGARARRLRGGGAVGRCRRGRLRSRW</sequence>
<dbReference type="GO" id="GO:0050684">
    <property type="term" value="P:regulation of mRNA processing"/>
    <property type="evidence" value="ECO:0007669"/>
    <property type="project" value="TreeGrafter"/>
</dbReference>
<evidence type="ECO:0000256" key="2">
    <source>
        <dbReference type="ARBA" id="ARBA00022527"/>
    </source>
</evidence>
<feature type="region of interest" description="Disordered" evidence="9">
    <location>
        <begin position="234"/>
        <end position="301"/>
    </location>
</feature>
<evidence type="ECO:0000313" key="10">
    <source>
        <dbReference type="EMBL" id="EAQ85680.1"/>
    </source>
</evidence>
<dbReference type="AlphaFoldDB" id="Q2GYM1"/>
<keyword evidence="5" id="KW-0418">Kinase</keyword>
<keyword evidence="11" id="KW-1185">Reference proteome</keyword>
<evidence type="ECO:0000256" key="6">
    <source>
        <dbReference type="ARBA" id="ARBA00022840"/>
    </source>
</evidence>
<feature type="compositionally biased region" description="Pro residues" evidence="9">
    <location>
        <begin position="291"/>
        <end position="301"/>
    </location>
</feature>